<keyword evidence="1" id="KW-0175">Coiled coil</keyword>
<feature type="region of interest" description="Disordered" evidence="2">
    <location>
        <begin position="396"/>
        <end position="416"/>
    </location>
</feature>
<dbReference type="Proteomes" id="UP000606730">
    <property type="component" value="Unassembled WGS sequence"/>
</dbReference>
<evidence type="ECO:0000313" key="3">
    <source>
        <dbReference type="EMBL" id="GGE56806.1"/>
    </source>
</evidence>
<evidence type="ECO:0000256" key="2">
    <source>
        <dbReference type="SAM" id="MobiDB-lite"/>
    </source>
</evidence>
<feature type="region of interest" description="Disordered" evidence="2">
    <location>
        <begin position="192"/>
        <end position="215"/>
    </location>
</feature>
<protein>
    <submittedName>
        <fullName evidence="3">Uncharacterized protein</fullName>
    </submittedName>
</protein>
<feature type="coiled-coil region" evidence="1">
    <location>
        <begin position="744"/>
        <end position="771"/>
    </location>
</feature>
<sequence length="941" mass="106086">MKDSVNAAGSNASSPERDFSIRVLKVLYGRTVDVGFLGEILSSAEAIEALNKASKPKKKKASKLQKKDLLALDKLVIGTPPKIFESPELKDKGDTKENRQKAITEYRRQIEAERRFAENDRDEGHSERMPEQRLSFLAMADKLMDMKEPQRAFEFLESARAIRMRAGVVDSRDAILSENVLSREIAAERKAAQEDLDEKRNERVPTQRLSKLSEAEEKVADGDLDEAQKILTAAKALRKGLSNADGAVDSLANLDGTAVDDDYGMLDYRYRDAVARVNDLMRQAEGLKDFAERLSTAERKRPGKYQKSKDVGANALPLLRGPQQELALLSVKLGGVKDVPNTEDNKAELERNEREIDTLADRLKDVEAPLRKWLAKKAEAGVNTMKTFIKTEDGQLVRTGGNESGGGHAKGRSKTNGVPQEYLDQLAVAVDVHQRFIEAGELDWEHYQALEDIRSEALKVKHHVDENLVNYQRCDHFLKMAREKLADKHYSYLTALRESFVHKVDTYEKLIETDPKEAHALLDALTTDLAKTEINQPFTDAGLEHKALEKLYNEIKSLLTKDYAPLLSKVVAEYETYLNSDSDEHLSRGFQNFLRRRRSYKGIYHSQVEEYWANYDTGSNNARKVLRSQLEPMKRTIREEIKALKLLDGKSAAGGSWGELSARATILERAVEDLGKSEAEIRDRSGLEKEYQQIYDSAQTQIDKYSFRLLAFWKRFGKKDRRMDKRVGDALSNHRVLLKALKSRSKTTKTVDQWKELIADAEKKRAQIERFIEANSIPRADGKPSNDQTAAADALKRCGVAIDKFKTDISDFAKKVEGERDKLDAIAGKRGSDAGDARKAVALIDKEIGKVKRFVEVFAKGFDGHGFDVLSKSIDEADSDKVMELRENAVAKLRRYRTHLTDSQLGRLYASNPFDEGARAVPLRLELIRAEGILNTKIKPS</sequence>
<reference evidence="3" key="2">
    <citation type="submission" date="2020-09" db="EMBL/GenBank/DDBJ databases">
        <authorList>
            <person name="Sun Q."/>
            <person name="Zhou Y."/>
        </authorList>
    </citation>
    <scope>NUCLEOTIDE SEQUENCE</scope>
    <source>
        <strain evidence="3">CGMCC 1.16012</strain>
    </source>
</reference>
<organism evidence="3 4">
    <name type="scientific">Actibacterium pelagium</name>
    <dbReference type="NCBI Taxonomy" id="2029103"/>
    <lineage>
        <taxon>Bacteria</taxon>
        <taxon>Pseudomonadati</taxon>
        <taxon>Pseudomonadota</taxon>
        <taxon>Alphaproteobacteria</taxon>
        <taxon>Rhodobacterales</taxon>
        <taxon>Roseobacteraceae</taxon>
        <taxon>Actibacterium</taxon>
    </lineage>
</organism>
<dbReference type="EMBL" id="BMKN01000002">
    <property type="protein sequence ID" value="GGE56806.1"/>
    <property type="molecule type" value="Genomic_DNA"/>
</dbReference>
<reference evidence="3" key="1">
    <citation type="journal article" date="2014" name="Int. J. Syst. Evol. Microbiol.">
        <title>Complete genome sequence of Corynebacterium casei LMG S-19264T (=DSM 44701T), isolated from a smear-ripened cheese.</title>
        <authorList>
            <consortium name="US DOE Joint Genome Institute (JGI-PGF)"/>
            <person name="Walter F."/>
            <person name="Albersmeier A."/>
            <person name="Kalinowski J."/>
            <person name="Ruckert C."/>
        </authorList>
    </citation>
    <scope>NUCLEOTIDE SEQUENCE</scope>
    <source>
        <strain evidence="3">CGMCC 1.16012</strain>
    </source>
</reference>
<evidence type="ECO:0000256" key="1">
    <source>
        <dbReference type="SAM" id="Coils"/>
    </source>
</evidence>
<proteinExistence type="predicted"/>
<keyword evidence="4" id="KW-1185">Reference proteome</keyword>
<accession>A0A917AK11</accession>
<dbReference type="AlphaFoldDB" id="A0A917AK11"/>
<comment type="caution">
    <text evidence="3">The sequence shown here is derived from an EMBL/GenBank/DDBJ whole genome shotgun (WGS) entry which is preliminary data.</text>
</comment>
<evidence type="ECO:0000313" key="4">
    <source>
        <dbReference type="Proteomes" id="UP000606730"/>
    </source>
</evidence>
<gene>
    <name evidence="3" type="ORF">GCM10011517_25730</name>
</gene>
<name>A0A917AK11_9RHOB</name>